<dbReference type="PANTHER" id="PTHR31286">
    <property type="entry name" value="GLYCINE-RICH CELL WALL STRUCTURAL PROTEIN 1.8-LIKE"/>
    <property type="match status" value="1"/>
</dbReference>
<feature type="domain" description="DUF4283" evidence="4">
    <location>
        <begin position="145"/>
        <end position="227"/>
    </location>
</feature>
<feature type="region of interest" description="Disordered" evidence="1">
    <location>
        <begin position="1"/>
        <end position="32"/>
    </location>
</feature>
<dbReference type="InterPro" id="IPR040256">
    <property type="entry name" value="At4g02000-like"/>
</dbReference>
<dbReference type="Pfam" id="PF03372">
    <property type="entry name" value="Exo_endo_phos"/>
    <property type="match status" value="1"/>
</dbReference>
<dbReference type="Pfam" id="PF14111">
    <property type="entry name" value="DUF4283"/>
    <property type="match status" value="1"/>
</dbReference>
<dbReference type="GeneID" id="110795851"/>
<proteinExistence type="predicted"/>
<dbReference type="InterPro" id="IPR005135">
    <property type="entry name" value="Endo/exonuclease/phosphatase"/>
</dbReference>
<dbReference type="InterPro" id="IPR000477">
    <property type="entry name" value="RT_dom"/>
</dbReference>
<evidence type="ECO:0000256" key="1">
    <source>
        <dbReference type="SAM" id="MobiDB-lite"/>
    </source>
</evidence>
<dbReference type="SUPFAM" id="SSF56672">
    <property type="entry name" value="DNA/RNA polymerases"/>
    <property type="match status" value="1"/>
</dbReference>
<dbReference type="Proteomes" id="UP000813463">
    <property type="component" value="Chromosome 3"/>
</dbReference>
<keyword evidence="5" id="KW-1185">Reference proteome</keyword>
<dbReference type="CDD" id="cd01650">
    <property type="entry name" value="RT_nLTR_like"/>
    <property type="match status" value="1"/>
</dbReference>
<evidence type="ECO:0000313" key="5">
    <source>
        <dbReference type="Proteomes" id="UP000813463"/>
    </source>
</evidence>
<dbReference type="InterPro" id="IPR036691">
    <property type="entry name" value="Endo/exonu/phosph_ase_sf"/>
</dbReference>
<dbReference type="Gene3D" id="3.60.10.10">
    <property type="entry name" value="Endonuclease/exonuclease/phosphatase"/>
    <property type="match status" value="1"/>
</dbReference>
<dbReference type="RefSeq" id="XP_056694871.1">
    <property type="nucleotide sequence ID" value="XM_056838893.1"/>
</dbReference>
<dbReference type="InterPro" id="IPR025558">
    <property type="entry name" value="DUF4283"/>
</dbReference>
<evidence type="ECO:0000259" key="2">
    <source>
        <dbReference type="Pfam" id="PF00078"/>
    </source>
</evidence>
<evidence type="ECO:0000313" key="6">
    <source>
        <dbReference type="RefSeq" id="XP_056694871.1"/>
    </source>
</evidence>
<name>A0ABM3RGY3_SPIOL</name>
<evidence type="ECO:0000259" key="4">
    <source>
        <dbReference type="Pfam" id="PF14111"/>
    </source>
</evidence>
<reference evidence="6" key="2">
    <citation type="submission" date="2025-08" db="UniProtKB">
        <authorList>
            <consortium name="RefSeq"/>
        </authorList>
    </citation>
    <scope>IDENTIFICATION</scope>
    <source>
        <tissue evidence="6">Leaf</tissue>
    </source>
</reference>
<evidence type="ECO:0000259" key="3">
    <source>
        <dbReference type="Pfam" id="PF03372"/>
    </source>
</evidence>
<reference evidence="5" key="1">
    <citation type="journal article" date="2021" name="Nat. Commun.">
        <title>Genomic analyses provide insights into spinach domestication and the genetic basis of agronomic traits.</title>
        <authorList>
            <person name="Cai X."/>
            <person name="Sun X."/>
            <person name="Xu C."/>
            <person name="Sun H."/>
            <person name="Wang X."/>
            <person name="Ge C."/>
            <person name="Zhang Z."/>
            <person name="Wang Q."/>
            <person name="Fei Z."/>
            <person name="Jiao C."/>
            <person name="Wang Q."/>
        </authorList>
    </citation>
    <scope>NUCLEOTIDE SEQUENCE [LARGE SCALE GENOMIC DNA]</scope>
    <source>
        <strain evidence="5">cv. Varoflay</strain>
    </source>
</reference>
<dbReference type="SUPFAM" id="SSF56219">
    <property type="entry name" value="DNase I-like"/>
    <property type="match status" value="1"/>
</dbReference>
<gene>
    <name evidence="6" type="primary">LOC110795851</name>
</gene>
<sequence>MARKTGAKSQANKHGNGTGKPRGPSSDSQALKTRSLDEVLGVEALDFGLENEVFTPKSSLKQLQVRSEARNSFNEFMEVIHGTQSRARSSSSRPNMDVGMISVPILQHFEDEIVVDNNVNESAGLADDNIMPVQIELDDIQSEIDFWNSAVVCYVVGANPPINVMEGYVRRIWGGGGLKVDKVVLVKKGVYLVRFLSMESRDKVLQGHYFFDSKPLIVKPWDQDLDMDKEEVQVVPIWIQLKLNFKYWSEKALFKIVSQVGKPIKRDYATTCRDKIQFARVMVEVPMEKILPDHLFFMDEHGEKVKVDLRYEWKPTLCNKCKMVGHAEAECRQGKSRKVWVQKQTEGVAQPQKETIATEVDQEGFQRALRPIRARADSMEPTQIANPFDILQNEEMVDTSVNVTGGGGNLSRQEGLVGLLEHKVKGANLGKLYQRVFTGWCFTGNVSFHKGGRIVVAWKPGSFTVSVVAVTAQLIHCHVTPISGKNGFYCTFVYAFNECKQRIELWRDLKVLNTQDPWIMCGDFNCVMASNERIGAPVRQAEINDINSCMHVCSMEDVKSVGNMFTWNNKQQGSARVFSKLDRVLANPAWQSEYVDAEVCFMNEGDFDHFPGLLTVYPRSAGGRKPFRYFTMWKSAPTFDTIIKDVWREHLSGSKMYVLVTKLKKVKVGLKELNKKGFTDIQAAEIKAHQAMLDAQQAMHSNPANQHLADLELDAIKEYKLHHQVYMDFLKQKAKLDWIKSGDENTSLFHQSIKARNVQNHVYSIYDMHGKWQDTPEAVSDAFLDYYKQLLGTTQAGRRSVIKEVVLAGLVLTEHHRALLNAHYSREEVKNALFSIPGTKAPGPDGFGSFFYKDSWHIVGDEVIDAVLDVLNNGKLLKEINHTVITLIPKTKCPKNVSEFRPISCCNTLYKCVTKVMCGRLRQVLPDLILENQGGFVHGRYIAHNIMVVQDLVRHYGRKYVQPSCLLKVDLQKAYDTVD</sequence>
<evidence type="ECO:0008006" key="7">
    <source>
        <dbReference type="Google" id="ProtNLM"/>
    </source>
</evidence>
<dbReference type="PANTHER" id="PTHR31286:SF165">
    <property type="entry name" value="DUF4283 DOMAIN-CONTAINING PROTEIN"/>
    <property type="match status" value="1"/>
</dbReference>
<dbReference type="InterPro" id="IPR043502">
    <property type="entry name" value="DNA/RNA_pol_sf"/>
</dbReference>
<feature type="domain" description="Endonuclease/exonuclease/phosphatase" evidence="3">
    <location>
        <begin position="420"/>
        <end position="596"/>
    </location>
</feature>
<feature type="domain" description="Reverse transcriptase" evidence="2">
    <location>
        <begin position="894"/>
        <end position="979"/>
    </location>
</feature>
<accession>A0ABM3RGY3</accession>
<dbReference type="Pfam" id="PF00078">
    <property type="entry name" value="RVT_1"/>
    <property type="match status" value="1"/>
</dbReference>
<protein>
    <recommendedName>
        <fullName evidence="7">Reverse transcriptase domain-containing protein</fullName>
    </recommendedName>
</protein>
<organism evidence="5 6">
    <name type="scientific">Spinacia oleracea</name>
    <name type="common">Spinach</name>
    <dbReference type="NCBI Taxonomy" id="3562"/>
    <lineage>
        <taxon>Eukaryota</taxon>
        <taxon>Viridiplantae</taxon>
        <taxon>Streptophyta</taxon>
        <taxon>Embryophyta</taxon>
        <taxon>Tracheophyta</taxon>
        <taxon>Spermatophyta</taxon>
        <taxon>Magnoliopsida</taxon>
        <taxon>eudicotyledons</taxon>
        <taxon>Gunneridae</taxon>
        <taxon>Pentapetalae</taxon>
        <taxon>Caryophyllales</taxon>
        <taxon>Chenopodiaceae</taxon>
        <taxon>Chenopodioideae</taxon>
        <taxon>Anserineae</taxon>
        <taxon>Spinacia</taxon>
    </lineage>
</organism>